<keyword evidence="1" id="KW-0479">Metal-binding</keyword>
<organism evidence="3 4">
    <name type="scientific">Tanacetum coccineum</name>
    <dbReference type="NCBI Taxonomy" id="301880"/>
    <lineage>
        <taxon>Eukaryota</taxon>
        <taxon>Viridiplantae</taxon>
        <taxon>Streptophyta</taxon>
        <taxon>Embryophyta</taxon>
        <taxon>Tracheophyta</taxon>
        <taxon>Spermatophyta</taxon>
        <taxon>Magnoliopsida</taxon>
        <taxon>eudicotyledons</taxon>
        <taxon>Gunneridae</taxon>
        <taxon>Pentapetalae</taxon>
        <taxon>asterids</taxon>
        <taxon>campanulids</taxon>
        <taxon>Asterales</taxon>
        <taxon>Asteraceae</taxon>
        <taxon>Asteroideae</taxon>
        <taxon>Anthemideae</taxon>
        <taxon>Anthemidinae</taxon>
        <taxon>Tanacetum</taxon>
    </lineage>
</organism>
<keyword evidence="1" id="KW-0863">Zinc-finger</keyword>
<gene>
    <name evidence="3" type="ORF">Tco_0772892</name>
</gene>
<proteinExistence type="predicted"/>
<comment type="caution">
    <text evidence="3">The sequence shown here is derived from an EMBL/GenBank/DDBJ whole genome shotgun (WGS) entry which is preliminary data.</text>
</comment>
<reference evidence="3" key="1">
    <citation type="journal article" date="2022" name="Int. J. Mol. Sci.">
        <title>Draft Genome of Tanacetum Coccineum: Genomic Comparison of Closely Related Tanacetum-Family Plants.</title>
        <authorList>
            <person name="Yamashiro T."/>
            <person name="Shiraishi A."/>
            <person name="Nakayama K."/>
            <person name="Satake H."/>
        </authorList>
    </citation>
    <scope>NUCLEOTIDE SEQUENCE</scope>
</reference>
<keyword evidence="1" id="KW-0862">Zinc</keyword>
<dbReference type="SMART" id="SM00343">
    <property type="entry name" value="ZnF_C2HC"/>
    <property type="match status" value="1"/>
</dbReference>
<dbReference type="EMBL" id="BQNB010011413">
    <property type="protein sequence ID" value="GJS90256.1"/>
    <property type="molecule type" value="Genomic_DNA"/>
</dbReference>
<dbReference type="Gene3D" id="4.10.60.10">
    <property type="entry name" value="Zinc finger, CCHC-type"/>
    <property type="match status" value="1"/>
</dbReference>
<dbReference type="Pfam" id="PF00098">
    <property type="entry name" value="zf-CCHC"/>
    <property type="match status" value="1"/>
</dbReference>
<evidence type="ECO:0000313" key="3">
    <source>
        <dbReference type="EMBL" id="GJS90256.1"/>
    </source>
</evidence>
<reference evidence="3" key="2">
    <citation type="submission" date="2022-01" db="EMBL/GenBank/DDBJ databases">
        <authorList>
            <person name="Yamashiro T."/>
            <person name="Shiraishi A."/>
            <person name="Satake H."/>
            <person name="Nakayama K."/>
        </authorList>
    </citation>
    <scope>NUCLEOTIDE SEQUENCE</scope>
</reference>
<dbReference type="InterPro" id="IPR001878">
    <property type="entry name" value="Znf_CCHC"/>
</dbReference>
<protein>
    <submittedName>
        <fullName evidence="3">Retrovirus-related pol polyprotein from transposon TNT 1-94</fullName>
    </submittedName>
</protein>
<dbReference type="Proteomes" id="UP001151760">
    <property type="component" value="Unassembled WGS sequence"/>
</dbReference>
<evidence type="ECO:0000256" key="1">
    <source>
        <dbReference type="PROSITE-ProRule" id="PRU00047"/>
    </source>
</evidence>
<dbReference type="InterPro" id="IPR036875">
    <property type="entry name" value="Znf_CCHC_sf"/>
</dbReference>
<feature type="domain" description="CCHC-type" evidence="2">
    <location>
        <begin position="370"/>
        <end position="386"/>
    </location>
</feature>
<dbReference type="PROSITE" id="PS50158">
    <property type="entry name" value="ZF_CCHC"/>
    <property type="match status" value="1"/>
</dbReference>
<dbReference type="SUPFAM" id="SSF57756">
    <property type="entry name" value="Retrovirus zinc finger-like domains"/>
    <property type="match status" value="1"/>
</dbReference>
<sequence>MANLLEDIQCASSDTRSPMLDRTDFASWQQHIRMYYQGKENGVNILKSIDEGPFQMGTIRETLAKGNEGALHLGPERARVYSDLSPGDKDMYKADIRAINILLQGLPKDIYTLINHYTDAKGIWDNVKMLLEGYELTKEDHESQLYDDFEYFRQNKRETIHDYYVRVTKLINDMRNIKMTMPIMQLNSKFVNNMLLEWGRFVITVKLNRGLKESNYDQLYAYLKQHEAYANENKMMLERFTQHTIDPLALMSNVSPQQYSSQSSTTLPSTHVPPVTYQPHFADNTQLDSGLSLTDNLIGNLTNTLALLTQSYKTYLPQTNNQLRTSSNTRNQAIVQEGRVVVQNVQGAPGNGGVQNRVGNANPGQARQIKCYICNGIGHITRNCTQPKRPQNSDYFKDKMLLMQAQENGVVLDEERLLFLAADECDAFDSDVDEAPTAQIMFLANLSSADPVYDEAGPLYDSNILSEVHDHDNYQDAICEHHEVHEMHDDVQPNYIVDSDDEYTGDSNMISYD</sequence>
<accession>A0ABQ4ZLS6</accession>
<name>A0ABQ4ZLS6_9ASTR</name>
<dbReference type="Pfam" id="PF14223">
    <property type="entry name" value="Retrotran_gag_2"/>
    <property type="match status" value="1"/>
</dbReference>
<keyword evidence="4" id="KW-1185">Reference proteome</keyword>
<evidence type="ECO:0000259" key="2">
    <source>
        <dbReference type="PROSITE" id="PS50158"/>
    </source>
</evidence>
<evidence type="ECO:0000313" key="4">
    <source>
        <dbReference type="Proteomes" id="UP001151760"/>
    </source>
</evidence>